<keyword evidence="4" id="KW-0472">Membrane</keyword>
<evidence type="ECO:0000256" key="1">
    <source>
        <dbReference type="ARBA" id="ARBA00022441"/>
    </source>
</evidence>
<dbReference type="AlphaFoldDB" id="A0A168SQ55"/>
<dbReference type="PANTHER" id="PTHR46093">
    <property type="entry name" value="ACYL-COA-BINDING DOMAIN-CONTAINING PROTEIN 5"/>
    <property type="match status" value="1"/>
</dbReference>
<gene>
    <name evidence="5" type="primary">ABSGL_14430.1 scaffold 14663</name>
</gene>
<proteinExistence type="predicted"/>
<evidence type="ECO:0000256" key="3">
    <source>
        <dbReference type="SAM" id="MobiDB-lite"/>
    </source>
</evidence>
<dbReference type="InterPro" id="IPR015915">
    <property type="entry name" value="Kelch-typ_b-propeller"/>
</dbReference>
<dbReference type="Proteomes" id="UP000078561">
    <property type="component" value="Unassembled WGS sequence"/>
</dbReference>
<evidence type="ECO:0000256" key="2">
    <source>
        <dbReference type="ARBA" id="ARBA00022737"/>
    </source>
</evidence>
<accession>A0A168SQ55</accession>
<feature type="compositionally biased region" description="Low complexity" evidence="3">
    <location>
        <begin position="460"/>
        <end position="479"/>
    </location>
</feature>
<keyword evidence="4" id="KW-1133">Transmembrane helix</keyword>
<dbReference type="Gene3D" id="2.120.10.80">
    <property type="entry name" value="Kelch-type beta propeller"/>
    <property type="match status" value="2"/>
</dbReference>
<dbReference type="InParanoid" id="A0A168SQ55"/>
<organism evidence="5">
    <name type="scientific">Absidia glauca</name>
    <name type="common">Pin mould</name>
    <dbReference type="NCBI Taxonomy" id="4829"/>
    <lineage>
        <taxon>Eukaryota</taxon>
        <taxon>Fungi</taxon>
        <taxon>Fungi incertae sedis</taxon>
        <taxon>Mucoromycota</taxon>
        <taxon>Mucoromycotina</taxon>
        <taxon>Mucoromycetes</taxon>
        <taxon>Mucorales</taxon>
        <taxon>Cunninghamellaceae</taxon>
        <taxon>Absidia</taxon>
    </lineage>
</organism>
<feature type="region of interest" description="Disordered" evidence="3">
    <location>
        <begin position="365"/>
        <end position="410"/>
    </location>
</feature>
<sequence>MISTVGSIFSPKRIDWLRFARLETYHIRTPQIGLHSTLYLTGGNPTSTDIWTLNLTQGLDTTQCLPWADLQQSTETIQPYMYGVAFKTSDHKLIAQTGDGGTPEMMNGMLYDTETNSWTNMIGQGQVPVVRAEMTASLNTTTHQAWYYGGRNTQSQQSAGNYSYYNDFYYLDTATNTWNWPTVYYTGGIRPSRFGHTSTLIMGQLFILGGKTAILNGSDNSWIVDVADFRSVLVFDTIISASISMATINDIPQGLIRFSATNAPDGRSIVIFGGKTMVRHTFVPTQSVYVLDTCTLSWSTPNIQGTPPSARAGHEAITFGNYMIVIGGITNVDSQNDISYADDVAILDMSTWTWVTSIPAGTRPQPVNPGCRFDMRVSPDDNSGGGGNGGNGSDGDALPYDSTVVSNPNRNDTTALKEGLGISFGVLGLALVGALVFLIRRMRQGARMVSPRWLPGILTRSSSTRSRQSTTSSLPSTQSETKDDDNNTTTKSDPVPLYVITEHP</sequence>
<evidence type="ECO:0000313" key="5">
    <source>
        <dbReference type="EMBL" id="SAM08764.1"/>
    </source>
</evidence>
<dbReference type="Pfam" id="PF24681">
    <property type="entry name" value="Kelch_KLHDC2_KLHL20_DRC7"/>
    <property type="match status" value="1"/>
</dbReference>
<keyword evidence="6" id="KW-1185">Reference proteome</keyword>
<dbReference type="STRING" id="4829.A0A168SQ55"/>
<dbReference type="PANTHER" id="PTHR46093:SF3">
    <property type="entry name" value="ACYL-COA-BINDING DOMAIN-CONTAINING PROTEIN 4"/>
    <property type="match status" value="1"/>
</dbReference>
<keyword evidence="2" id="KW-0677">Repeat</keyword>
<feature type="region of interest" description="Disordered" evidence="3">
    <location>
        <begin position="460"/>
        <end position="504"/>
    </location>
</feature>
<reference evidence="5" key="1">
    <citation type="submission" date="2016-04" db="EMBL/GenBank/DDBJ databases">
        <authorList>
            <person name="Evans L.H."/>
            <person name="Alamgir A."/>
            <person name="Owens N."/>
            <person name="Weber N.D."/>
            <person name="Virtaneva K."/>
            <person name="Barbian K."/>
            <person name="Babar A."/>
            <person name="Rosenke K."/>
        </authorList>
    </citation>
    <scope>NUCLEOTIDE SEQUENCE [LARGE SCALE GENOMIC DNA]</scope>
    <source>
        <strain evidence="5">CBS 101.48</strain>
    </source>
</reference>
<dbReference type="OMA" id="VIFIMRI"/>
<dbReference type="InterPro" id="IPR011043">
    <property type="entry name" value="Gal_Oxase/kelch_b-propeller"/>
</dbReference>
<dbReference type="SUPFAM" id="SSF50965">
    <property type="entry name" value="Galactose oxidase, central domain"/>
    <property type="match status" value="1"/>
</dbReference>
<keyword evidence="1" id="KW-0880">Kelch repeat</keyword>
<protein>
    <recommendedName>
        <fullName evidence="7">Galactose oxidase</fullName>
    </recommendedName>
</protein>
<dbReference type="OrthoDB" id="2307419at2759"/>
<evidence type="ECO:0008006" key="7">
    <source>
        <dbReference type="Google" id="ProtNLM"/>
    </source>
</evidence>
<name>A0A168SQ55_ABSGL</name>
<evidence type="ECO:0000256" key="4">
    <source>
        <dbReference type="SAM" id="Phobius"/>
    </source>
</evidence>
<dbReference type="SUPFAM" id="SSF117281">
    <property type="entry name" value="Kelch motif"/>
    <property type="match status" value="1"/>
</dbReference>
<feature type="compositionally biased region" description="Gly residues" evidence="3">
    <location>
        <begin position="383"/>
        <end position="393"/>
    </location>
</feature>
<dbReference type="EMBL" id="LT554937">
    <property type="protein sequence ID" value="SAM08764.1"/>
    <property type="molecule type" value="Genomic_DNA"/>
</dbReference>
<evidence type="ECO:0000313" key="6">
    <source>
        <dbReference type="Proteomes" id="UP000078561"/>
    </source>
</evidence>
<feature type="transmembrane region" description="Helical" evidence="4">
    <location>
        <begin position="419"/>
        <end position="439"/>
    </location>
</feature>
<keyword evidence="4" id="KW-0812">Transmembrane</keyword>